<name>A0AAQ3NL22_VIGMU</name>
<gene>
    <name evidence="1" type="ORF">V8G54_015381</name>
</gene>
<evidence type="ECO:0000313" key="1">
    <source>
        <dbReference type="EMBL" id="WVZ10851.1"/>
    </source>
</evidence>
<dbReference type="EMBL" id="CP144696">
    <property type="protein sequence ID" value="WVZ10851.1"/>
    <property type="molecule type" value="Genomic_DNA"/>
</dbReference>
<dbReference type="AlphaFoldDB" id="A0AAQ3NL22"/>
<evidence type="ECO:0000313" key="2">
    <source>
        <dbReference type="Proteomes" id="UP001374535"/>
    </source>
</evidence>
<accession>A0AAQ3NL22</accession>
<organism evidence="1 2">
    <name type="scientific">Vigna mungo</name>
    <name type="common">Black gram</name>
    <name type="synonym">Phaseolus mungo</name>
    <dbReference type="NCBI Taxonomy" id="3915"/>
    <lineage>
        <taxon>Eukaryota</taxon>
        <taxon>Viridiplantae</taxon>
        <taxon>Streptophyta</taxon>
        <taxon>Embryophyta</taxon>
        <taxon>Tracheophyta</taxon>
        <taxon>Spermatophyta</taxon>
        <taxon>Magnoliopsida</taxon>
        <taxon>eudicotyledons</taxon>
        <taxon>Gunneridae</taxon>
        <taxon>Pentapetalae</taxon>
        <taxon>rosids</taxon>
        <taxon>fabids</taxon>
        <taxon>Fabales</taxon>
        <taxon>Fabaceae</taxon>
        <taxon>Papilionoideae</taxon>
        <taxon>50 kb inversion clade</taxon>
        <taxon>NPAAA clade</taxon>
        <taxon>indigoferoid/millettioid clade</taxon>
        <taxon>Phaseoleae</taxon>
        <taxon>Vigna</taxon>
    </lineage>
</organism>
<sequence length="123" mass="14378">MKLHNKQRNKLEGCLVKKDTSKFSQPKSTTQNLQMEMDISPGKRKKLHLASVICENKNVLGEFKMQRMLLVINQNGTVPLKLVTCYYQSTKMKLFSQQVNNKYYRVLEVDFKPNSTPQNRLVR</sequence>
<protein>
    <submittedName>
        <fullName evidence="1">Uncharacterized protein</fullName>
    </submittedName>
</protein>
<reference evidence="1 2" key="1">
    <citation type="journal article" date="2023" name="Life. Sci Alliance">
        <title>Evolutionary insights into 3D genome organization and epigenetic landscape of Vigna mungo.</title>
        <authorList>
            <person name="Junaid A."/>
            <person name="Singh B."/>
            <person name="Bhatia S."/>
        </authorList>
    </citation>
    <scope>NUCLEOTIDE SEQUENCE [LARGE SCALE GENOMIC DNA]</scope>
    <source>
        <strain evidence="1">Urdbean</strain>
    </source>
</reference>
<proteinExistence type="predicted"/>
<keyword evidence="2" id="KW-1185">Reference proteome</keyword>
<dbReference type="Proteomes" id="UP001374535">
    <property type="component" value="Chromosome 5"/>
</dbReference>